<dbReference type="GO" id="GO:0003677">
    <property type="term" value="F:DNA binding"/>
    <property type="evidence" value="ECO:0007669"/>
    <property type="project" value="UniProtKB-KW"/>
</dbReference>
<dbReference type="SUPFAM" id="SSF55979">
    <property type="entry name" value="DNA clamp"/>
    <property type="match status" value="2"/>
</dbReference>
<dbReference type="Proteomes" id="UP000433883">
    <property type="component" value="Unassembled WGS sequence"/>
</dbReference>
<dbReference type="GO" id="GO:0030337">
    <property type="term" value="F:DNA polymerase processivity factor activity"/>
    <property type="evidence" value="ECO:0007669"/>
    <property type="project" value="InterPro"/>
</dbReference>
<dbReference type="FunFam" id="3.10.150.10:FF:000008">
    <property type="entry name" value="Proliferating cell nuclear antigen"/>
    <property type="match status" value="1"/>
</dbReference>
<evidence type="ECO:0000256" key="12">
    <source>
        <dbReference type="RuleBase" id="RU000641"/>
    </source>
</evidence>
<feature type="domain" description="Proliferating cell nuclear antigen PCNA N-terminal" evidence="14">
    <location>
        <begin position="1"/>
        <end position="123"/>
    </location>
</feature>
<dbReference type="InterPro" id="IPR000730">
    <property type="entry name" value="Pr_cel_nuc_antig"/>
</dbReference>
<evidence type="ECO:0000256" key="8">
    <source>
        <dbReference type="ARBA" id="ARBA00022840"/>
    </source>
</evidence>
<keyword evidence="9 13" id="KW-0238">DNA-binding</keyword>
<protein>
    <recommendedName>
        <fullName evidence="12">DNA sliding clamp PCNA</fullName>
    </recommendedName>
</protein>
<comment type="similarity">
    <text evidence="3 13">Belongs to the PCNA family.</text>
</comment>
<reference evidence="17 18" key="1">
    <citation type="submission" date="2019-11" db="EMBL/GenBank/DDBJ databases">
        <title>Venturia inaequalis Genome Resource.</title>
        <authorList>
            <person name="Lichtner F.J."/>
        </authorList>
    </citation>
    <scope>NUCLEOTIDE SEQUENCE [LARGE SCALE GENOMIC DNA]</scope>
    <source>
        <strain evidence="17">Bline_iso_100314</strain>
    </source>
</reference>
<comment type="function">
    <text evidence="12">This protein is an auxiliary protein of DNA polymerase delta and is involved in the control of eukaryotic DNA replication by increasing the polymerase's processivity during elongation of the leading strand.</text>
</comment>
<evidence type="ECO:0000313" key="18">
    <source>
        <dbReference type="Proteomes" id="UP000433883"/>
    </source>
</evidence>
<evidence type="ECO:0000256" key="4">
    <source>
        <dbReference type="ARBA" id="ARBA00022679"/>
    </source>
</evidence>
<proteinExistence type="inferred from homology"/>
<keyword evidence="8" id="KW-0067">ATP-binding</keyword>
<dbReference type="GO" id="GO:0006275">
    <property type="term" value="P:regulation of DNA replication"/>
    <property type="evidence" value="ECO:0007669"/>
    <property type="project" value="InterPro"/>
</dbReference>
<comment type="similarity">
    <text evidence="2">Belongs to the pyridoxine kinase family.</text>
</comment>
<dbReference type="InterPro" id="IPR046938">
    <property type="entry name" value="DNA_clamp_sf"/>
</dbReference>
<keyword evidence="6" id="KW-0547">Nucleotide-binding</keyword>
<dbReference type="GO" id="GO:0005524">
    <property type="term" value="F:ATP binding"/>
    <property type="evidence" value="ECO:0007669"/>
    <property type="project" value="UniProtKB-KW"/>
</dbReference>
<dbReference type="InterPro" id="IPR013749">
    <property type="entry name" value="PM/HMP-P_kinase-1"/>
</dbReference>
<evidence type="ECO:0000256" key="13">
    <source>
        <dbReference type="RuleBase" id="RU003671"/>
    </source>
</evidence>
<feature type="domain" description="Proliferating cell nuclear antigen PCNA C-terminal" evidence="15">
    <location>
        <begin position="127"/>
        <end position="254"/>
    </location>
</feature>
<evidence type="ECO:0000256" key="11">
    <source>
        <dbReference type="ARBA" id="ARBA00054163"/>
    </source>
</evidence>
<dbReference type="AlphaFoldDB" id="A0A8H3UZ67"/>
<dbReference type="HAMAP" id="MF_00317">
    <property type="entry name" value="DNApol_clamp_arch"/>
    <property type="match status" value="1"/>
</dbReference>
<dbReference type="GO" id="GO:0008478">
    <property type="term" value="F:pyridoxal kinase activity"/>
    <property type="evidence" value="ECO:0007669"/>
    <property type="project" value="InterPro"/>
</dbReference>
<dbReference type="PROSITE" id="PS01251">
    <property type="entry name" value="PCNA_1"/>
    <property type="match status" value="1"/>
</dbReference>
<evidence type="ECO:0000256" key="2">
    <source>
        <dbReference type="ARBA" id="ARBA00008805"/>
    </source>
</evidence>
<dbReference type="NCBIfam" id="TIGR00687">
    <property type="entry name" value="pyridox_kin"/>
    <property type="match status" value="1"/>
</dbReference>
<dbReference type="GO" id="GO:0006298">
    <property type="term" value="P:mismatch repair"/>
    <property type="evidence" value="ECO:0007669"/>
    <property type="project" value="TreeGrafter"/>
</dbReference>
<dbReference type="SUPFAM" id="SSF53613">
    <property type="entry name" value="Ribokinase-like"/>
    <property type="match status" value="1"/>
</dbReference>
<name>A0A8H3UZ67_VENIN</name>
<keyword evidence="10 12" id="KW-0539">Nucleus</keyword>
<dbReference type="Pfam" id="PF08543">
    <property type="entry name" value="Phos_pyr_kin"/>
    <property type="match status" value="1"/>
</dbReference>
<dbReference type="GO" id="GO:0070987">
    <property type="term" value="P:error-free translesion synthesis"/>
    <property type="evidence" value="ECO:0007669"/>
    <property type="project" value="UniProtKB-ARBA"/>
</dbReference>
<keyword evidence="4" id="KW-0808">Transferase</keyword>
<dbReference type="GO" id="GO:0006272">
    <property type="term" value="P:leading strand elongation"/>
    <property type="evidence" value="ECO:0007669"/>
    <property type="project" value="TreeGrafter"/>
</dbReference>
<dbReference type="InterPro" id="IPR022649">
    <property type="entry name" value="Pr_cel_nuc_antig_C"/>
</dbReference>
<dbReference type="FunFam" id="3.70.10.10:FF:000001">
    <property type="entry name" value="Proliferating cell nuclear antigen"/>
    <property type="match status" value="1"/>
</dbReference>
<evidence type="ECO:0000256" key="6">
    <source>
        <dbReference type="ARBA" id="ARBA00022741"/>
    </source>
</evidence>
<dbReference type="Pfam" id="PF02747">
    <property type="entry name" value="PCNA_C"/>
    <property type="match status" value="1"/>
</dbReference>
<evidence type="ECO:0000256" key="7">
    <source>
        <dbReference type="ARBA" id="ARBA00022777"/>
    </source>
</evidence>
<dbReference type="PANTHER" id="PTHR11352:SF0">
    <property type="entry name" value="PROLIFERATING CELL NUCLEAR ANTIGEN"/>
    <property type="match status" value="1"/>
</dbReference>
<dbReference type="InterPro" id="IPR022648">
    <property type="entry name" value="Pr_cel_nuc_antig_N"/>
</dbReference>
<organism evidence="17 18">
    <name type="scientific">Venturia inaequalis</name>
    <name type="common">Apple scab fungus</name>
    <dbReference type="NCBI Taxonomy" id="5025"/>
    <lineage>
        <taxon>Eukaryota</taxon>
        <taxon>Fungi</taxon>
        <taxon>Dikarya</taxon>
        <taxon>Ascomycota</taxon>
        <taxon>Pezizomycotina</taxon>
        <taxon>Dothideomycetes</taxon>
        <taxon>Pleosporomycetidae</taxon>
        <taxon>Venturiales</taxon>
        <taxon>Venturiaceae</taxon>
        <taxon>Venturia</taxon>
    </lineage>
</organism>
<evidence type="ECO:0000256" key="10">
    <source>
        <dbReference type="ARBA" id="ARBA00023242"/>
    </source>
</evidence>
<dbReference type="Pfam" id="PF00705">
    <property type="entry name" value="PCNA_N"/>
    <property type="match status" value="1"/>
</dbReference>
<dbReference type="NCBIfam" id="TIGR00590">
    <property type="entry name" value="pcna"/>
    <property type="match status" value="1"/>
</dbReference>
<sequence length="606" mass="66360">MLEARLEQADILKKVVDAIKDLVQDCNFDCNDSGIALQAMDNSHVALVSMMLKTESFTPYRCDRNIALGINLTSLTKVLKAAQSSDVLTLKAEDAPDVVNLVFESPNNDRISEYDIKLMDIDQEHLGIPDTEYSATVTMPSSEFQRICRDLMSISESVAIECTKEGVSFKAQGDIGNGAVTLRAHNDVEKPDNSVEISLTEPVALTFSLKYLVNFCKATSLSAQVNICLSNEVPLLVEYKLANNSYLRFYLAPKATQVAYGYVGNTMATFVMQYLGCEVSATNTVHYSNHTAYKQVRGRKTPADEITELYSGLQQSLLNDYDVLLSGYIPSAEAVEAVGKIGRDLKFSAGMKAGSFFWVLDPVMGDAGHLYVPPSVLPAYKSLLRSADLLLPNQFEAELLSDVKITDLPSLARAIQVLHKEYQVPHVIITSVKLGEEKGLTVIGSSATSDWQPRLWKIEVPSYPVFFSGTGDMFAALTVARLREAVSEAGVQGVASWRSPDDVEAVHLPLAKAAEKVLASMQAILGKTYEYYQDNLKVIEEAESRSGPSQKEAEEGPSRAHLLKTKATEVRVVCNAKYLANPPELEPYKAVAVGLDVKELGDERAA</sequence>
<dbReference type="CDD" id="cd01173">
    <property type="entry name" value="pyridoxal_pyridoxamine_kinase"/>
    <property type="match status" value="1"/>
</dbReference>
<evidence type="ECO:0000259" key="14">
    <source>
        <dbReference type="Pfam" id="PF00705"/>
    </source>
</evidence>
<dbReference type="CDD" id="cd00577">
    <property type="entry name" value="PCNA"/>
    <property type="match status" value="1"/>
</dbReference>
<gene>
    <name evidence="17" type="ORF">BLS_000652</name>
</gene>
<dbReference type="GO" id="GO:0009443">
    <property type="term" value="P:pyridoxal 5'-phosphate salvage"/>
    <property type="evidence" value="ECO:0007669"/>
    <property type="project" value="InterPro"/>
</dbReference>
<dbReference type="InterPro" id="IPR022659">
    <property type="entry name" value="Pr_cel_nuc_antig_CS"/>
</dbReference>
<comment type="subcellular location">
    <subcellularLocation>
        <location evidence="1 12">Nucleus</location>
    </subcellularLocation>
</comment>
<keyword evidence="7" id="KW-0418">Kinase</keyword>
<evidence type="ECO:0000256" key="9">
    <source>
        <dbReference type="ARBA" id="ARBA00023125"/>
    </source>
</evidence>
<evidence type="ECO:0000256" key="3">
    <source>
        <dbReference type="ARBA" id="ARBA00010462"/>
    </source>
</evidence>
<dbReference type="PROSITE" id="PS00293">
    <property type="entry name" value="PCNA_2"/>
    <property type="match status" value="1"/>
</dbReference>
<feature type="domain" description="Pyridoxamine kinase/Phosphomethylpyrimidine kinase" evidence="16">
    <location>
        <begin position="356"/>
        <end position="484"/>
    </location>
</feature>
<comment type="caution">
    <text evidence="17">The sequence shown here is derived from an EMBL/GenBank/DDBJ whole genome shotgun (WGS) entry which is preliminary data.</text>
</comment>
<comment type="function">
    <text evidence="11">This protein is an auxiliary protein of DNA polymerase delta and is involved in the control of eukaryotic DNA replication by increasing the polymerase's processibility during elongation of the leading strand. Involved in DNA repair.</text>
</comment>
<evidence type="ECO:0000313" key="17">
    <source>
        <dbReference type="EMBL" id="KAE9978435.1"/>
    </source>
</evidence>
<evidence type="ECO:0000259" key="15">
    <source>
        <dbReference type="Pfam" id="PF02747"/>
    </source>
</evidence>
<evidence type="ECO:0000256" key="5">
    <source>
        <dbReference type="ARBA" id="ARBA00022705"/>
    </source>
</evidence>
<dbReference type="GO" id="GO:0043626">
    <property type="term" value="C:PCNA complex"/>
    <property type="evidence" value="ECO:0007669"/>
    <property type="project" value="UniProtKB-ARBA"/>
</dbReference>
<dbReference type="PRINTS" id="PR00339">
    <property type="entry name" value="PCNACYCLIN"/>
</dbReference>
<dbReference type="FunFam" id="3.10.150.10:FF:000006">
    <property type="entry name" value="Proliferating cell nuclear antigen"/>
    <property type="match status" value="1"/>
</dbReference>
<dbReference type="InterPro" id="IPR004625">
    <property type="entry name" value="PyrdxlKinase"/>
</dbReference>
<dbReference type="InterPro" id="IPR029056">
    <property type="entry name" value="Ribokinase-like"/>
</dbReference>
<keyword evidence="5 13" id="KW-0235">DNA replication</keyword>
<dbReference type="Gene3D" id="3.10.150.10">
    <property type="entry name" value="DNA Polymerase III, subunit A, domain 2"/>
    <property type="match status" value="2"/>
</dbReference>
<dbReference type="PANTHER" id="PTHR11352">
    <property type="entry name" value="PROLIFERATING CELL NUCLEAR ANTIGEN"/>
    <property type="match status" value="1"/>
</dbReference>
<dbReference type="EMBL" id="WNWQ01000112">
    <property type="protein sequence ID" value="KAE9978435.1"/>
    <property type="molecule type" value="Genomic_DNA"/>
</dbReference>
<accession>A0A8H3UZ67</accession>
<dbReference type="GO" id="GO:0006273">
    <property type="term" value="P:lagging strand elongation"/>
    <property type="evidence" value="ECO:0007669"/>
    <property type="project" value="UniProtKB-ARBA"/>
</dbReference>
<evidence type="ECO:0000259" key="16">
    <source>
        <dbReference type="Pfam" id="PF08543"/>
    </source>
</evidence>
<evidence type="ECO:0000256" key="1">
    <source>
        <dbReference type="ARBA" id="ARBA00004123"/>
    </source>
</evidence>
<dbReference type="Gene3D" id="3.40.1190.20">
    <property type="match status" value="1"/>
</dbReference>